<reference evidence="2" key="1">
    <citation type="journal article" date="2014" name="Proc. Natl. Acad. Sci. U.S.A.">
        <title>Extensive sampling of basidiomycete genomes demonstrates inadequacy of the white-rot/brown-rot paradigm for wood decay fungi.</title>
        <authorList>
            <person name="Riley R."/>
            <person name="Salamov A.A."/>
            <person name="Brown D.W."/>
            <person name="Nagy L.G."/>
            <person name="Floudas D."/>
            <person name="Held B.W."/>
            <person name="Levasseur A."/>
            <person name="Lombard V."/>
            <person name="Morin E."/>
            <person name="Otillar R."/>
            <person name="Lindquist E.A."/>
            <person name="Sun H."/>
            <person name="LaButti K.M."/>
            <person name="Schmutz J."/>
            <person name="Jabbour D."/>
            <person name="Luo H."/>
            <person name="Baker S.E."/>
            <person name="Pisabarro A.G."/>
            <person name="Walton J.D."/>
            <person name="Blanchette R.A."/>
            <person name="Henrissat B."/>
            <person name="Martin F."/>
            <person name="Cullen D."/>
            <person name="Hibbett D.S."/>
            <person name="Grigoriev I.V."/>
        </authorList>
    </citation>
    <scope>NUCLEOTIDE SEQUENCE [LARGE SCALE GENOMIC DNA]</scope>
    <source>
        <strain evidence="2">CBS 339.88</strain>
    </source>
</reference>
<dbReference type="HOGENOM" id="CLU_877311_0_0_1"/>
<keyword evidence="2" id="KW-1185">Reference proteome</keyword>
<name>A0A067TEC7_GALM3</name>
<sequence length="317" mass="35655">MSYSNQRKMQRSRNHGRWPMPSIGLQPFLEVWASIMGFCQDDDAESASHGNFTAAGGAWRLVRPVGHRGLAFASAQSRVQTAFHLAITGTNDVVKKPKEKARGRPAPAQHTRLGFFQRTGRNTYGHRHRHTTWADSGERSMIRSLTAQLVNGGRRKKMSDKYGPCSHHLAAFRAQVERLAREQIFPWLDGQISQTVGPTQSCTGNRSSYKLSADAGMGKGPGHVKGTGQMIIRDSILYTLLPLAQVRNYDAFHGQARRTWGMISDWSRTGVSYWSPKILKLALNAVREEGWKVCFLNSFTDTRPERNNRYQNLESVI</sequence>
<evidence type="ECO:0000313" key="2">
    <source>
        <dbReference type="Proteomes" id="UP000027222"/>
    </source>
</evidence>
<gene>
    <name evidence="1" type="ORF">GALMADRAFT_209666</name>
</gene>
<accession>A0A067TEC7</accession>
<protein>
    <submittedName>
        <fullName evidence="1">Uncharacterized protein</fullName>
    </submittedName>
</protein>
<proteinExistence type="predicted"/>
<dbReference type="AlphaFoldDB" id="A0A067TEC7"/>
<evidence type="ECO:0000313" key="1">
    <source>
        <dbReference type="EMBL" id="KDR78259.1"/>
    </source>
</evidence>
<dbReference type="EMBL" id="KL142375">
    <property type="protein sequence ID" value="KDR78259.1"/>
    <property type="molecule type" value="Genomic_DNA"/>
</dbReference>
<organism evidence="1 2">
    <name type="scientific">Galerina marginata (strain CBS 339.88)</name>
    <dbReference type="NCBI Taxonomy" id="685588"/>
    <lineage>
        <taxon>Eukaryota</taxon>
        <taxon>Fungi</taxon>
        <taxon>Dikarya</taxon>
        <taxon>Basidiomycota</taxon>
        <taxon>Agaricomycotina</taxon>
        <taxon>Agaricomycetes</taxon>
        <taxon>Agaricomycetidae</taxon>
        <taxon>Agaricales</taxon>
        <taxon>Agaricineae</taxon>
        <taxon>Strophariaceae</taxon>
        <taxon>Galerina</taxon>
    </lineage>
</organism>
<dbReference type="Proteomes" id="UP000027222">
    <property type="component" value="Unassembled WGS sequence"/>
</dbReference>